<dbReference type="RefSeq" id="WP_104270998.1">
    <property type="nucleotide sequence ID" value="NZ_PSSW01000007.1"/>
</dbReference>
<proteinExistence type="predicted"/>
<dbReference type="InterPro" id="IPR009057">
    <property type="entry name" value="Homeodomain-like_sf"/>
</dbReference>
<keyword evidence="1" id="KW-0805">Transcription regulation</keyword>
<dbReference type="InterPro" id="IPR011075">
    <property type="entry name" value="TetR_C"/>
</dbReference>
<evidence type="ECO:0000256" key="1">
    <source>
        <dbReference type="ARBA" id="ARBA00023015"/>
    </source>
</evidence>
<dbReference type="InterPro" id="IPR036271">
    <property type="entry name" value="Tet_transcr_reg_TetR-rel_C_sf"/>
</dbReference>
<keyword evidence="7" id="KW-1185">Reference proteome</keyword>
<evidence type="ECO:0000256" key="3">
    <source>
        <dbReference type="ARBA" id="ARBA00023163"/>
    </source>
</evidence>
<dbReference type="SUPFAM" id="SSF48498">
    <property type="entry name" value="Tetracyclin repressor-like, C-terminal domain"/>
    <property type="match status" value="1"/>
</dbReference>
<dbReference type="PRINTS" id="PR00455">
    <property type="entry name" value="HTHTETR"/>
</dbReference>
<dbReference type="PANTHER" id="PTHR47506:SF1">
    <property type="entry name" value="HTH-TYPE TRANSCRIPTIONAL REGULATOR YJDC"/>
    <property type="match status" value="1"/>
</dbReference>
<dbReference type="Pfam" id="PF16925">
    <property type="entry name" value="TetR_C_13"/>
    <property type="match status" value="1"/>
</dbReference>
<dbReference type="GO" id="GO:0003677">
    <property type="term" value="F:DNA binding"/>
    <property type="evidence" value="ECO:0007669"/>
    <property type="project" value="UniProtKB-UniRule"/>
</dbReference>
<keyword evidence="3" id="KW-0804">Transcription</keyword>
<dbReference type="AlphaFoldDB" id="A0A3D8H0D8"/>
<protein>
    <submittedName>
        <fullName evidence="6">TetR/AcrR family transcriptional regulator</fullName>
    </submittedName>
</protein>
<organism evidence="6 7">
    <name type="scientific">Marinobacter flavimaris</name>
    <dbReference type="NCBI Taxonomy" id="262076"/>
    <lineage>
        <taxon>Bacteria</taxon>
        <taxon>Pseudomonadati</taxon>
        <taxon>Pseudomonadota</taxon>
        <taxon>Gammaproteobacteria</taxon>
        <taxon>Pseudomonadales</taxon>
        <taxon>Marinobacteraceae</taxon>
        <taxon>Marinobacter</taxon>
    </lineage>
</organism>
<dbReference type="Pfam" id="PF00440">
    <property type="entry name" value="TetR_N"/>
    <property type="match status" value="1"/>
</dbReference>
<dbReference type="SUPFAM" id="SSF46689">
    <property type="entry name" value="Homeodomain-like"/>
    <property type="match status" value="1"/>
</dbReference>
<feature type="DNA-binding region" description="H-T-H motif" evidence="4">
    <location>
        <begin position="24"/>
        <end position="43"/>
    </location>
</feature>
<name>A0A3D8H0D8_9GAMM</name>
<dbReference type="InterPro" id="IPR001647">
    <property type="entry name" value="HTH_TetR"/>
</dbReference>
<dbReference type="EMBL" id="QRDH01000007">
    <property type="protein sequence ID" value="RDU40178.1"/>
    <property type="molecule type" value="Genomic_DNA"/>
</dbReference>
<dbReference type="Proteomes" id="UP000256431">
    <property type="component" value="Unassembled WGS sequence"/>
</dbReference>
<keyword evidence="2 4" id="KW-0238">DNA-binding</keyword>
<dbReference type="PANTHER" id="PTHR47506">
    <property type="entry name" value="TRANSCRIPTIONAL REGULATORY PROTEIN"/>
    <property type="match status" value="1"/>
</dbReference>
<dbReference type="Gene3D" id="1.10.357.10">
    <property type="entry name" value="Tetracycline Repressor, domain 2"/>
    <property type="match status" value="1"/>
</dbReference>
<feature type="domain" description="HTH tetR-type" evidence="5">
    <location>
        <begin position="1"/>
        <end position="61"/>
    </location>
</feature>
<dbReference type="PROSITE" id="PS50977">
    <property type="entry name" value="HTH_TETR_2"/>
    <property type="match status" value="1"/>
</dbReference>
<comment type="caution">
    <text evidence="6">The sequence shown here is derived from an EMBL/GenBank/DDBJ whole genome shotgun (WGS) entry which is preliminary data.</text>
</comment>
<sequence length="189" mass="21533">MGRRQVLIDTALRLFYEHGIHAIGINQVLQESGVAKQTLYNHFESKDSLVEAAVEHRDKLFFQWLESRMSSQPAGREALMEMFDAVHDWFNNRVPTLHRFYGCFFINTCGEYSDPEHPVHKRCAAHKTRIFELLKQHTREICSSEADAEELANALFLLKEGAIVKAHVEGDLDAALKAKGVASRMISPH</sequence>
<evidence type="ECO:0000256" key="4">
    <source>
        <dbReference type="PROSITE-ProRule" id="PRU00335"/>
    </source>
</evidence>
<evidence type="ECO:0000259" key="5">
    <source>
        <dbReference type="PROSITE" id="PS50977"/>
    </source>
</evidence>
<evidence type="ECO:0000313" key="7">
    <source>
        <dbReference type="Proteomes" id="UP000256431"/>
    </source>
</evidence>
<reference evidence="6 7" key="1">
    <citation type="submission" date="2018-08" db="EMBL/GenBank/DDBJ databases">
        <title>Genome sequence of Marinobacter flavimaris KCTC 12185.</title>
        <authorList>
            <person name="Chun J."/>
            <person name="Kim B.-Y."/>
            <person name="Choi S.-B."/>
            <person name="Kwak M.-J."/>
        </authorList>
    </citation>
    <scope>NUCLEOTIDE SEQUENCE [LARGE SCALE GENOMIC DNA]</scope>
    <source>
        <strain evidence="6 7">KCTC 12185</strain>
    </source>
</reference>
<gene>
    <name evidence="6" type="ORF">DXI23_15500</name>
</gene>
<accession>A0A3D8H0D8</accession>
<evidence type="ECO:0000256" key="2">
    <source>
        <dbReference type="ARBA" id="ARBA00023125"/>
    </source>
</evidence>
<evidence type="ECO:0000313" key="6">
    <source>
        <dbReference type="EMBL" id="RDU40178.1"/>
    </source>
</evidence>